<comment type="caution">
    <text evidence="2">The sequence shown here is derived from an EMBL/GenBank/DDBJ whole genome shotgun (WGS) entry which is preliminary data.</text>
</comment>
<dbReference type="Proteomes" id="UP001176429">
    <property type="component" value="Unassembled WGS sequence"/>
</dbReference>
<keyword evidence="3" id="KW-1185">Reference proteome</keyword>
<evidence type="ECO:0000256" key="1">
    <source>
        <dbReference type="SAM" id="MobiDB-lite"/>
    </source>
</evidence>
<gene>
    <name evidence="2" type="ORF">Q5H93_06620</name>
</gene>
<sequence>MSLLSGRLRWLLLVVGLLVRSLTTPAQTVPPGTDYRAALKTQNLSRLWHADRLTFYGATGTVAFPEPLGFIGKDYQRFYLHYTSVQQDPANPLVYRVAGKTRVKSNVCAFTGTLTIVKALRYNAPNANEPQFREGELTCRVELAENRAQPGSGTIRGTLTTYFYLDKQGQARYNTLEAQADGWGNNQCVATWTSYATGQAKPCHWGDYRIAESGTLDIGAGEFSINDKYVQNGWQTYQQALLTSDSPHDPAGQRAKAEERRQWWK</sequence>
<evidence type="ECO:0000313" key="3">
    <source>
        <dbReference type="Proteomes" id="UP001176429"/>
    </source>
</evidence>
<protein>
    <submittedName>
        <fullName evidence="2">Uncharacterized protein</fullName>
    </submittedName>
</protein>
<organism evidence="2 3">
    <name type="scientific">Hymenobacter aranciens</name>
    <dbReference type="NCBI Taxonomy" id="3063996"/>
    <lineage>
        <taxon>Bacteria</taxon>
        <taxon>Pseudomonadati</taxon>
        <taxon>Bacteroidota</taxon>
        <taxon>Cytophagia</taxon>
        <taxon>Cytophagales</taxon>
        <taxon>Hymenobacteraceae</taxon>
        <taxon>Hymenobacter</taxon>
    </lineage>
</organism>
<dbReference type="EMBL" id="JAUQSY010000003">
    <property type="protein sequence ID" value="MDO7874400.1"/>
    <property type="molecule type" value="Genomic_DNA"/>
</dbReference>
<reference evidence="2" key="1">
    <citation type="submission" date="2023-07" db="EMBL/GenBank/DDBJ databases">
        <authorList>
            <person name="Kim M.K."/>
        </authorList>
    </citation>
    <scope>NUCLEOTIDE SEQUENCE</scope>
    <source>
        <strain evidence="2">ASUV-10-1</strain>
    </source>
</reference>
<proteinExistence type="predicted"/>
<feature type="compositionally biased region" description="Basic and acidic residues" evidence="1">
    <location>
        <begin position="255"/>
        <end position="265"/>
    </location>
</feature>
<accession>A0ABT9B846</accession>
<name>A0ABT9B846_9BACT</name>
<dbReference type="RefSeq" id="WP_305005712.1">
    <property type="nucleotide sequence ID" value="NZ_JAUQSY010000003.1"/>
</dbReference>
<feature type="region of interest" description="Disordered" evidence="1">
    <location>
        <begin position="243"/>
        <end position="265"/>
    </location>
</feature>
<evidence type="ECO:0000313" key="2">
    <source>
        <dbReference type="EMBL" id="MDO7874400.1"/>
    </source>
</evidence>